<proteinExistence type="predicted"/>
<evidence type="ECO:0000313" key="3">
    <source>
        <dbReference type="Proteomes" id="UP000765509"/>
    </source>
</evidence>
<dbReference type="AlphaFoldDB" id="A0A9Q3Q500"/>
<evidence type="ECO:0000256" key="1">
    <source>
        <dbReference type="SAM" id="MobiDB-lite"/>
    </source>
</evidence>
<feature type="region of interest" description="Disordered" evidence="1">
    <location>
        <begin position="181"/>
        <end position="200"/>
    </location>
</feature>
<reference evidence="2" key="1">
    <citation type="submission" date="2021-03" db="EMBL/GenBank/DDBJ databases">
        <title>Draft genome sequence of rust myrtle Austropuccinia psidii MF-1, a brazilian biotype.</title>
        <authorList>
            <person name="Quecine M.C."/>
            <person name="Pachon D.M.R."/>
            <person name="Bonatelli M.L."/>
            <person name="Correr F.H."/>
            <person name="Franceschini L.M."/>
            <person name="Leite T.F."/>
            <person name="Margarido G.R.A."/>
            <person name="Almeida C.A."/>
            <person name="Ferrarezi J.A."/>
            <person name="Labate C.A."/>
        </authorList>
    </citation>
    <scope>NUCLEOTIDE SEQUENCE</scope>
    <source>
        <strain evidence="2">MF-1</strain>
    </source>
</reference>
<comment type="caution">
    <text evidence="2">The sequence shown here is derived from an EMBL/GenBank/DDBJ whole genome shotgun (WGS) entry which is preliminary data.</text>
</comment>
<accession>A0A9Q3Q500</accession>
<dbReference type="EMBL" id="AVOT02118274">
    <property type="protein sequence ID" value="MBW0584540.1"/>
    <property type="molecule type" value="Genomic_DNA"/>
</dbReference>
<name>A0A9Q3Q500_9BASI</name>
<protein>
    <submittedName>
        <fullName evidence="2">Uncharacterized protein</fullName>
    </submittedName>
</protein>
<organism evidence="2 3">
    <name type="scientific">Austropuccinia psidii MF-1</name>
    <dbReference type="NCBI Taxonomy" id="1389203"/>
    <lineage>
        <taxon>Eukaryota</taxon>
        <taxon>Fungi</taxon>
        <taxon>Dikarya</taxon>
        <taxon>Basidiomycota</taxon>
        <taxon>Pucciniomycotina</taxon>
        <taxon>Pucciniomycetes</taxon>
        <taxon>Pucciniales</taxon>
        <taxon>Sphaerophragmiaceae</taxon>
        <taxon>Austropuccinia</taxon>
    </lineage>
</organism>
<evidence type="ECO:0000313" key="2">
    <source>
        <dbReference type="EMBL" id="MBW0584540.1"/>
    </source>
</evidence>
<sequence>MSWIWFSKGIVTNHPDSQPRCPWVSLASAQDRTCHLSTSLRGRCSNTACKSMTLHMQRHLDVARKSLSLPGVTVAKTAVKKATTAVPFPSPVMTLPSHTTSIHFHPPLVISLGLTEASTTPSNVSRLTQFYHFSLFSSPILFLRQQLISIINQLSSYFTLMELCTCSKCVLHTFNRPNGPTHGRFLSTRNKQKHQDNDWQ</sequence>
<gene>
    <name evidence="2" type="ORF">O181_124255</name>
</gene>
<dbReference type="Proteomes" id="UP000765509">
    <property type="component" value="Unassembled WGS sequence"/>
</dbReference>
<keyword evidence="3" id="KW-1185">Reference proteome</keyword>